<proteinExistence type="inferred from homology"/>
<name>A0A249PBL6_9HYPH</name>
<keyword evidence="8" id="KW-1185">Reference proteome</keyword>
<dbReference type="Pfam" id="PF04542">
    <property type="entry name" value="Sigma70_r2"/>
    <property type="match status" value="1"/>
</dbReference>
<organism evidence="7 8">
    <name type="scientific">Sinorhizobium sojae CCBAU 05684</name>
    <dbReference type="NCBI Taxonomy" id="716928"/>
    <lineage>
        <taxon>Bacteria</taxon>
        <taxon>Pseudomonadati</taxon>
        <taxon>Pseudomonadota</taxon>
        <taxon>Alphaproteobacteria</taxon>
        <taxon>Hyphomicrobiales</taxon>
        <taxon>Rhizobiaceae</taxon>
        <taxon>Sinorhizobium/Ensifer group</taxon>
        <taxon>Sinorhizobium</taxon>
    </lineage>
</organism>
<evidence type="ECO:0000256" key="1">
    <source>
        <dbReference type="ARBA" id="ARBA00010641"/>
    </source>
</evidence>
<dbReference type="InterPro" id="IPR013324">
    <property type="entry name" value="RNA_pol_sigma_r3/r4-like"/>
</dbReference>
<gene>
    <name evidence="7" type="ORF">SJ05684_c18710</name>
</gene>
<comment type="similarity">
    <text evidence="1">Belongs to the sigma-70 factor family. ECF subfamily.</text>
</comment>
<dbReference type="Proteomes" id="UP000217211">
    <property type="component" value="Chromosome"/>
</dbReference>
<dbReference type="CDD" id="cd06171">
    <property type="entry name" value="Sigma70_r4"/>
    <property type="match status" value="1"/>
</dbReference>
<evidence type="ECO:0000256" key="2">
    <source>
        <dbReference type="ARBA" id="ARBA00023015"/>
    </source>
</evidence>
<dbReference type="Gene3D" id="1.10.1740.10">
    <property type="match status" value="1"/>
</dbReference>
<dbReference type="GO" id="GO:0016987">
    <property type="term" value="F:sigma factor activity"/>
    <property type="evidence" value="ECO:0007669"/>
    <property type="project" value="UniProtKB-KW"/>
</dbReference>
<dbReference type="EMBL" id="CP023067">
    <property type="protein sequence ID" value="ASY63313.1"/>
    <property type="molecule type" value="Genomic_DNA"/>
</dbReference>
<keyword evidence="3" id="KW-0731">Sigma factor</keyword>
<dbReference type="InterPro" id="IPR036388">
    <property type="entry name" value="WH-like_DNA-bd_sf"/>
</dbReference>
<evidence type="ECO:0000313" key="8">
    <source>
        <dbReference type="Proteomes" id="UP000217211"/>
    </source>
</evidence>
<feature type="domain" description="RNA polymerase sigma factor 70 region 4 type 2" evidence="6">
    <location>
        <begin position="131"/>
        <end position="181"/>
    </location>
</feature>
<dbReference type="eggNOG" id="COG1595">
    <property type="taxonomic scope" value="Bacteria"/>
</dbReference>
<dbReference type="GO" id="GO:0003677">
    <property type="term" value="F:DNA binding"/>
    <property type="evidence" value="ECO:0007669"/>
    <property type="project" value="InterPro"/>
</dbReference>
<evidence type="ECO:0000259" key="5">
    <source>
        <dbReference type="Pfam" id="PF04542"/>
    </source>
</evidence>
<dbReference type="STRING" id="716928.GCA_000261485_00019"/>
<evidence type="ECO:0000256" key="3">
    <source>
        <dbReference type="ARBA" id="ARBA00023082"/>
    </source>
</evidence>
<dbReference type="GO" id="GO:0006352">
    <property type="term" value="P:DNA-templated transcription initiation"/>
    <property type="evidence" value="ECO:0007669"/>
    <property type="project" value="InterPro"/>
</dbReference>
<keyword evidence="4" id="KW-0804">Transcription</keyword>
<keyword evidence="2" id="KW-0805">Transcription regulation</keyword>
<dbReference type="KEGG" id="esj:SJ05684_c18710"/>
<dbReference type="InterPro" id="IPR039425">
    <property type="entry name" value="RNA_pol_sigma-70-like"/>
</dbReference>
<dbReference type="PANTHER" id="PTHR43133:SF25">
    <property type="entry name" value="RNA POLYMERASE SIGMA FACTOR RFAY-RELATED"/>
    <property type="match status" value="1"/>
</dbReference>
<dbReference type="Pfam" id="PF08281">
    <property type="entry name" value="Sigma70_r4_2"/>
    <property type="match status" value="1"/>
</dbReference>
<dbReference type="InterPro" id="IPR014284">
    <property type="entry name" value="RNA_pol_sigma-70_dom"/>
</dbReference>
<evidence type="ECO:0000313" key="7">
    <source>
        <dbReference type="EMBL" id="ASY63313.1"/>
    </source>
</evidence>
<dbReference type="AlphaFoldDB" id="A0A249PBL6"/>
<evidence type="ECO:0000259" key="6">
    <source>
        <dbReference type="Pfam" id="PF08281"/>
    </source>
</evidence>
<accession>A0A249PBL6</accession>
<dbReference type="Gene3D" id="1.10.10.10">
    <property type="entry name" value="Winged helix-like DNA-binding domain superfamily/Winged helix DNA-binding domain"/>
    <property type="match status" value="1"/>
</dbReference>
<dbReference type="SUPFAM" id="SSF88659">
    <property type="entry name" value="Sigma3 and sigma4 domains of RNA polymerase sigma factors"/>
    <property type="match status" value="1"/>
</dbReference>
<dbReference type="PANTHER" id="PTHR43133">
    <property type="entry name" value="RNA POLYMERASE ECF-TYPE SIGMA FACTO"/>
    <property type="match status" value="1"/>
</dbReference>
<dbReference type="InterPro" id="IPR013325">
    <property type="entry name" value="RNA_pol_sigma_r2"/>
</dbReference>
<protein>
    <submittedName>
        <fullName evidence="7">RNA polymerase sigma-54 factor RpoN</fullName>
    </submittedName>
</protein>
<dbReference type="InterPro" id="IPR007627">
    <property type="entry name" value="RNA_pol_sigma70_r2"/>
</dbReference>
<reference evidence="7 8" key="1">
    <citation type="submission" date="2017-08" db="EMBL/GenBank/DDBJ databases">
        <title>Multipartite genome sequences of Sinorhizobium species nodulating soybeans.</title>
        <authorList>
            <person name="Tian C.F."/>
        </authorList>
    </citation>
    <scope>NUCLEOTIDE SEQUENCE [LARGE SCALE GENOMIC DNA]</scope>
    <source>
        <strain evidence="7 8">CCBAU 05684</strain>
    </source>
</reference>
<evidence type="ECO:0000256" key="4">
    <source>
        <dbReference type="ARBA" id="ARBA00023163"/>
    </source>
</evidence>
<sequence>MGQTIEAATYSLGRGILREALEMSNTAEEVGARLIAFLPNLRRFAISLCGSRDLADDLVQAACERALANAGRFEPGTRFDAWMFRILRNLWIDQVRRQKTAGVRVDIVEQPDIVGASGERDAEARLILKTVAEAIAQLPDEHREVLLLVCVEELSYREAADILGIPIGTVMSRLARARKNLAEAAGITMPAARSVAVKDAEE</sequence>
<feature type="domain" description="RNA polymerase sigma-70 region 2" evidence="5">
    <location>
        <begin position="37"/>
        <end position="99"/>
    </location>
</feature>
<dbReference type="NCBIfam" id="TIGR02937">
    <property type="entry name" value="sigma70-ECF"/>
    <property type="match status" value="1"/>
</dbReference>
<dbReference type="SUPFAM" id="SSF88946">
    <property type="entry name" value="Sigma2 domain of RNA polymerase sigma factors"/>
    <property type="match status" value="1"/>
</dbReference>
<dbReference type="InterPro" id="IPR013249">
    <property type="entry name" value="RNA_pol_sigma70_r4_t2"/>
</dbReference>